<name>A0AAU8K784_9ACTN</name>
<accession>A0AAU8K784</accession>
<organism evidence="1">
    <name type="scientific">Streptomyces sp. JL1001</name>
    <dbReference type="NCBI Taxonomy" id="3078227"/>
    <lineage>
        <taxon>Bacteria</taxon>
        <taxon>Bacillati</taxon>
        <taxon>Actinomycetota</taxon>
        <taxon>Actinomycetes</taxon>
        <taxon>Kitasatosporales</taxon>
        <taxon>Streptomycetaceae</taxon>
        <taxon>Streptomyces</taxon>
    </lineage>
</organism>
<dbReference type="Gene3D" id="2.60.40.3940">
    <property type="match status" value="1"/>
</dbReference>
<proteinExistence type="predicted"/>
<dbReference type="AlphaFoldDB" id="A0AAU8K784"/>
<sequence>MNGRSAHRAARDLVGALRRQTARVGSETPSVRGADWRIAVVASVNAGANTVTTEDGIVVRRWESYIAPAVGDIIGITQSGGGSWGTWGRWAAGPGLQAIQTGTALMSWSAVSVATMTVTFPVPFPTTPRVFVNLASGDGAVARWSARGYQKTPTSFLAYVSAPASASTTTGTNIPVDWLATIL</sequence>
<protein>
    <submittedName>
        <fullName evidence="1">H-type lectin domain-containing protein</fullName>
    </submittedName>
</protein>
<evidence type="ECO:0000313" key="1">
    <source>
        <dbReference type="EMBL" id="XCN12236.1"/>
    </source>
</evidence>
<gene>
    <name evidence="1" type="ORF">R1Y80_00685</name>
</gene>
<dbReference type="EMBL" id="CP136798">
    <property type="protein sequence ID" value="XCN12236.1"/>
    <property type="molecule type" value="Genomic_DNA"/>
</dbReference>
<dbReference type="RefSeq" id="WP_354596065.1">
    <property type="nucleotide sequence ID" value="NZ_CP136798.1"/>
</dbReference>
<reference evidence="1" key="1">
    <citation type="submission" date="2023-10" db="EMBL/GenBank/DDBJ databases">
        <title>Complete genome sequence of Streptomyces sp. JL1001.</title>
        <authorList>
            <person name="Jiang L."/>
        </authorList>
    </citation>
    <scope>NUCLEOTIDE SEQUENCE</scope>
    <source>
        <strain evidence="1">JL1001</strain>
    </source>
</reference>